<accession>A0AB39VQN1</accession>
<evidence type="ECO:0000259" key="1">
    <source>
        <dbReference type="PROSITE" id="PS50943"/>
    </source>
</evidence>
<dbReference type="EMBL" id="CP165628">
    <property type="protein sequence ID" value="XDU72785.1"/>
    <property type="molecule type" value="Genomic_DNA"/>
</dbReference>
<gene>
    <name evidence="2" type="ORF">AB3G37_01260</name>
</gene>
<dbReference type="SMART" id="SM00530">
    <property type="entry name" value="HTH_XRE"/>
    <property type="match status" value="1"/>
</dbReference>
<name>A0AB39VQN1_9GAMM</name>
<feature type="domain" description="HTH cro/C1-type" evidence="1">
    <location>
        <begin position="32"/>
        <end position="89"/>
    </location>
</feature>
<dbReference type="GO" id="GO:0003677">
    <property type="term" value="F:DNA binding"/>
    <property type="evidence" value="ECO:0007669"/>
    <property type="project" value="InterPro"/>
</dbReference>
<dbReference type="SUPFAM" id="SSF47413">
    <property type="entry name" value="lambda repressor-like DNA-binding domains"/>
    <property type="match status" value="1"/>
</dbReference>
<dbReference type="Gene3D" id="1.10.260.40">
    <property type="entry name" value="lambda repressor-like DNA-binding domains"/>
    <property type="match status" value="1"/>
</dbReference>
<dbReference type="PROSITE" id="PS50943">
    <property type="entry name" value="HTH_CROC1"/>
    <property type="match status" value="1"/>
</dbReference>
<dbReference type="Pfam" id="PF01381">
    <property type="entry name" value="HTH_3"/>
    <property type="match status" value="1"/>
</dbReference>
<dbReference type="CDD" id="cd00093">
    <property type="entry name" value="HTH_XRE"/>
    <property type="match status" value="1"/>
</dbReference>
<protein>
    <submittedName>
        <fullName evidence="2">XRE family transcriptional regulator</fullName>
    </submittedName>
</protein>
<dbReference type="InterPro" id="IPR001387">
    <property type="entry name" value="Cro/C1-type_HTH"/>
</dbReference>
<reference evidence="2" key="1">
    <citation type="submission" date="2024-07" db="EMBL/GenBank/DDBJ databases">
        <authorList>
            <person name="Biller S.J."/>
        </authorList>
    </citation>
    <scope>NUCLEOTIDE SEQUENCE</scope>
    <source>
        <strain evidence="2">WC2420</strain>
    </source>
</reference>
<sequence>MATLKELMAQRTPESQERIKAMANEMRLETRLYELREQLNLSQKEVAEAMGIKQPSVVAIEQRGSEMKIDTLRRYVEALGGKLSIDVELPGGKHFGFTV</sequence>
<dbReference type="AlphaFoldDB" id="A0AB39VQN1"/>
<proteinExistence type="predicted"/>
<dbReference type="InterPro" id="IPR010982">
    <property type="entry name" value="Lambda_DNA-bd_dom_sf"/>
</dbReference>
<organism evidence="2">
    <name type="scientific">Rouxiella sp. WC2420</name>
    <dbReference type="NCBI Taxonomy" id="3234145"/>
    <lineage>
        <taxon>Bacteria</taxon>
        <taxon>Pseudomonadati</taxon>
        <taxon>Pseudomonadota</taxon>
        <taxon>Gammaproteobacteria</taxon>
        <taxon>Enterobacterales</taxon>
        <taxon>Yersiniaceae</taxon>
        <taxon>Rouxiella</taxon>
    </lineage>
</organism>
<dbReference type="RefSeq" id="WP_009635708.1">
    <property type="nucleotide sequence ID" value="NZ_CP165628.1"/>
</dbReference>
<evidence type="ECO:0000313" key="2">
    <source>
        <dbReference type="EMBL" id="XDU72785.1"/>
    </source>
</evidence>